<gene>
    <name evidence="1" type="ORF">C7H61_10045</name>
</gene>
<evidence type="ECO:0000313" key="2">
    <source>
        <dbReference type="Proteomes" id="UP000238430"/>
    </source>
</evidence>
<dbReference type="Pfam" id="PF13715">
    <property type="entry name" value="CarbopepD_reg_2"/>
    <property type="match status" value="1"/>
</dbReference>
<dbReference type="OrthoDB" id="1413766at2"/>
<dbReference type="SUPFAM" id="SSF49464">
    <property type="entry name" value="Carboxypeptidase regulatory domain-like"/>
    <property type="match status" value="1"/>
</dbReference>
<keyword evidence="2" id="KW-1185">Reference proteome</keyword>
<protein>
    <recommendedName>
        <fullName evidence="3">Carboxypeptidase-like regulatory domain-containing protein</fullName>
    </recommendedName>
</protein>
<evidence type="ECO:0000313" key="1">
    <source>
        <dbReference type="EMBL" id="PSG89284.1"/>
    </source>
</evidence>
<comment type="caution">
    <text evidence="1">The sequence shown here is derived from an EMBL/GenBank/DDBJ whole genome shotgun (WGS) entry which is preliminary data.</text>
</comment>
<organism evidence="1 2">
    <name type="scientific">Mesoflavibacter zeaxanthinifaciens subsp. sabulilitoris</name>
    <dbReference type="NCBI Taxonomy" id="1520893"/>
    <lineage>
        <taxon>Bacteria</taxon>
        <taxon>Pseudomonadati</taxon>
        <taxon>Bacteroidota</taxon>
        <taxon>Flavobacteriia</taxon>
        <taxon>Flavobacteriales</taxon>
        <taxon>Flavobacteriaceae</taxon>
        <taxon>Mesoflavibacter</taxon>
    </lineage>
</organism>
<dbReference type="EMBL" id="PXOT01000024">
    <property type="protein sequence ID" value="PSG89284.1"/>
    <property type="molecule type" value="Genomic_DNA"/>
</dbReference>
<proteinExistence type="predicted"/>
<dbReference type="Proteomes" id="UP000238430">
    <property type="component" value="Unassembled WGS sequence"/>
</dbReference>
<reference evidence="1 2" key="1">
    <citation type="submission" date="2018-03" db="EMBL/GenBank/DDBJ databases">
        <title>Mesoflavibacter sp. HG37 and Mesoflavibacter sp. HG96 sp.nov., two marine bacteria isolated from seawater of Western Pacific Ocean.</title>
        <authorList>
            <person name="Cheng H."/>
            <person name="Wu Y.-H."/>
            <person name="Guo L.-L."/>
            <person name="Xu X.-W."/>
        </authorList>
    </citation>
    <scope>NUCLEOTIDE SEQUENCE [LARGE SCALE GENOMIC DNA]</scope>
    <source>
        <strain evidence="1 2">KCTC 42117</strain>
    </source>
</reference>
<evidence type="ECO:0008006" key="3">
    <source>
        <dbReference type="Google" id="ProtNLM"/>
    </source>
</evidence>
<dbReference type="AlphaFoldDB" id="A0A2T1NAW1"/>
<dbReference type="Gene3D" id="2.60.40.1120">
    <property type="entry name" value="Carboxypeptidase-like, regulatory domain"/>
    <property type="match status" value="1"/>
</dbReference>
<accession>A0A2T1NAW1</accession>
<sequence>MKKIEFNTSKALFLLLATFFFSVSYSQNLMEYKGVVLDQNNKKELALADVSLTNSNISTITNKEGEFSIKVPKNQLNESLIISFLGYKQQKVKLSEIDNDNAKIYLAPAATILASVDIVRPKDAYDLVKKTLSLKGENYLTENAYMTGFYRESIKKRNRNASLAEAIVSIEKQPYTNYKSDKITLIKSRKQTNYNRLDTLALKLQGGPFGSLYADMIKYPDYVFNNETIKYYDFSFEQSTEKNGRMVYVVNFKQNSNYTMPLYYGKLYIDSQTYALTSADYNLNVENKAKASSFFVKKKPNRVEITPTEANYKVTYRVKNGKWYYSYTNMLLTFIVDWKGKLFNSKYTLNSEMAITDWNLDNNTISSNENKRLRPSSILQDEVSGFTDPEFWGEYNIIEPEKSIESAIRKISRHLDKS</sequence>
<dbReference type="InterPro" id="IPR008969">
    <property type="entry name" value="CarboxyPept-like_regulatory"/>
</dbReference>
<dbReference type="RefSeq" id="WP_106679412.1">
    <property type="nucleotide sequence ID" value="NZ_JACHWV010000003.1"/>
</dbReference>
<name>A0A2T1NAW1_9FLAO</name>